<proteinExistence type="predicted"/>
<name>A0ABR6TTV5_CITBR</name>
<dbReference type="InterPro" id="IPR016032">
    <property type="entry name" value="Sig_transdc_resp-reg_C-effctor"/>
</dbReference>
<keyword evidence="2" id="KW-1185">Reference proteome</keyword>
<evidence type="ECO:0000313" key="2">
    <source>
        <dbReference type="Proteomes" id="UP000586346"/>
    </source>
</evidence>
<dbReference type="EMBL" id="JACLAH010000002">
    <property type="protein sequence ID" value="MBC2646676.1"/>
    <property type="molecule type" value="Genomic_DNA"/>
</dbReference>
<evidence type="ECO:0008006" key="3">
    <source>
        <dbReference type="Google" id="ProtNLM"/>
    </source>
</evidence>
<accession>A0ABR6TTV5</accession>
<comment type="caution">
    <text evidence="1">The sequence shown here is derived from an EMBL/GenBank/DDBJ whole genome shotgun (WGS) entry which is preliminary data.</text>
</comment>
<reference evidence="1 2" key="1">
    <citation type="submission" date="2020-08" db="EMBL/GenBank/DDBJ databases">
        <title>Emergence and comparative genomics analysis of Citrobacter in Fennec fox imported from North Africa to China.</title>
        <authorList>
            <person name="Zheng B."/>
        </authorList>
    </citation>
    <scope>NUCLEOTIDE SEQUENCE [LARGE SCALE GENOMIC DNA]</scope>
    <source>
        <strain evidence="1 2">FF371</strain>
    </source>
</reference>
<dbReference type="SUPFAM" id="SSF46894">
    <property type="entry name" value="C-terminal effector domain of the bipartite response regulators"/>
    <property type="match status" value="1"/>
</dbReference>
<sequence>MSFVVFSDDIFFTRSAGGLMPIDSLREENLCIIDIESFFSLHDIKHRVCNELTDGYSIIFVKGRGMLSKVLSSLEGISRTASVTEFIRYINEGRRYTVYHILTIIDSLRELRNLTHTEISVACALRRQINITATSQLLHCSTKAVYQRVSALAQKMNLRYGTQIQYFLYREYTIEELQQINCMKHRPDTSVFQNNGSTPHL</sequence>
<evidence type="ECO:0000313" key="1">
    <source>
        <dbReference type="EMBL" id="MBC2646676.1"/>
    </source>
</evidence>
<dbReference type="Proteomes" id="UP000586346">
    <property type="component" value="Unassembled WGS sequence"/>
</dbReference>
<gene>
    <name evidence="1" type="ORF">H6P72_08570</name>
</gene>
<dbReference type="RefSeq" id="WP_104651269.1">
    <property type="nucleotide sequence ID" value="NZ_CBDITX010000013.1"/>
</dbReference>
<protein>
    <recommendedName>
        <fullName evidence="3">HTH luxR-type domain-containing protein</fullName>
    </recommendedName>
</protein>
<organism evidence="1 2">
    <name type="scientific">Citrobacter braakii</name>
    <dbReference type="NCBI Taxonomy" id="57706"/>
    <lineage>
        <taxon>Bacteria</taxon>
        <taxon>Pseudomonadati</taxon>
        <taxon>Pseudomonadota</taxon>
        <taxon>Gammaproteobacteria</taxon>
        <taxon>Enterobacterales</taxon>
        <taxon>Enterobacteriaceae</taxon>
        <taxon>Citrobacter</taxon>
        <taxon>Citrobacter freundii complex</taxon>
    </lineage>
</organism>